<reference evidence="1 3" key="1">
    <citation type="journal article" date="2017" name="Biosci Microbiota Food Health">
        <title>Genomic characterization reconfirms the taxonomic status of Lactobacillus parakefiri.</title>
        <authorList>
            <person name="Tanizawa Y."/>
            <person name="Kobayashi H."/>
            <person name="Kaminuma E."/>
            <person name="Sakamoto M."/>
            <person name="Ohkuma M."/>
            <person name="Nakamura Y."/>
            <person name="Arita M."/>
            <person name="Tohno M."/>
        </authorList>
    </citation>
    <scope>NUCLEOTIDE SEQUENCE [LARGE SCALE GENOMIC DNA]</scope>
    <source>
        <strain evidence="1 3">JCM 8573</strain>
    </source>
</reference>
<dbReference type="AlphaFoldDB" id="A0A224V2D5"/>
<evidence type="ECO:0000313" key="4">
    <source>
        <dbReference type="Proteomes" id="UP000294668"/>
    </source>
</evidence>
<gene>
    <name evidence="1" type="primary">prfB_1</name>
    <name evidence="2" type="ORF">C5L28_000424</name>
    <name evidence="1" type="ORF">LPKJCM_00059</name>
</gene>
<accession>A0A224V2D5</accession>
<reference evidence="2" key="3">
    <citation type="submission" date="2019-02" db="EMBL/GenBank/DDBJ databases">
        <authorList>
            <person name="Buron G."/>
            <person name="Chaylann A."/>
            <person name="Dolejs I."/>
            <person name="Forster J."/>
            <person name="Miks M.H."/>
        </authorList>
    </citation>
    <scope>NUCLEOTIDE SEQUENCE</scope>
    <source>
        <strain evidence="2">DSM 10551</strain>
    </source>
</reference>
<evidence type="ECO:0000313" key="1">
    <source>
        <dbReference type="EMBL" id="GAW70988.1"/>
    </source>
</evidence>
<proteinExistence type="predicted"/>
<organism evidence="1 3">
    <name type="scientific">Lentilactobacillus parakefiri</name>
    <dbReference type="NCBI Taxonomy" id="152332"/>
    <lineage>
        <taxon>Bacteria</taxon>
        <taxon>Bacillati</taxon>
        <taxon>Bacillota</taxon>
        <taxon>Bacilli</taxon>
        <taxon>Lactobacillales</taxon>
        <taxon>Lactobacillaceae</taxon>
        <taxon>Lentilactobacillus</taxon>
    </lineage>
</organism>
<comment type="caution">
    <text evidence="1">The sequence shown here is derived from an EMBL/GenBank/DDBJ whole genome shotgun (WGS) entry which is preliminary data.</text>
</comment>
<dbReference type="Proteomes" id="UP000294668">
    <property type="component" value="Unassembled WGS sequence"/>
</dbReference>
<reference evidence="2 4" key="2">
    <citation type="journal article" date="2019" name="Appl. Microbiol. Biotechnol.">
        <title>Uncovering carbohydrate metabolism through a genotype-phenotype association study of 56 lactic acid bacteria genomes.</title>
        <authorList>
            <person name="Buron-Moles G."/>
            <person name="Chailyan A."/>
            <person name="Dolejs I."/>
            <person name="Forster J."/>
            <person name="Miks M.H."/>
        </authorList>
    </citation>
    <scope>NUCLEOTIDE SEQUENCE [LARGE SCALE GENOMIC DNA]</scope>
    <source>
        <strain evidence="2 4">DSM 10551</strain>
    </source>
</reference>
<evidence type="ECO:0000313" key="3">
    <source>
        <dbReference type="Proteomes" id="UP000214739"/>
    </source>
</evidence>
<dbReference type="EMBL" id="BDGB01000002">
    <property type="protein sequence ID" value="GAW70988.1"/>
    <property type="molecule type" value="Genomic_DNA"/>
</dbReference>
<evidence type="ECO:0000313" key="2">
    <source>
        <dbReference type="EMBL" id="TDG90709.1"/>
    </source>
</evidence>
<protein>
    <submittedName>
        <fullName evidence="1">Peptide chain release factor 2</fullName>
    </submittedName>
</protein>
<dbReference type="EMBL" id="PUFL01000063">
    <property type="protein sequence ID" value="TDG90709.1"/>
    <property type="molecule type" value="Genomic_DNA"/>
</dbReference>
<keyword evidence="4" id="KW-1185">Reference proteome</keyword>
<sequence>MMIVWILSLELAELLEENNMSFELSEAKKQIAEMQKAIDGFGRSL</sequence>
<dbReference type="Proteomes" id="UP000214739">
    <property type="component" value="Unassembled WGS sequence"/>
</dbReference>
<name>A0A224V2D5_9LACO</name>